<dbReference type="EMBL" id="OD008458">
    <property type="protein sequence ID" value="CAD7414919.1"/>
    <property type="molecule type" value="Genomic_DNA"/>
</dbReference>
<dbReference type="InterPro" id="IPR012337">
    <property type="entry name" value="RNaseH-like_sf"/>
</dbReference>
<sequence>MPVYHSQANPTERRNQEIKKGIRLYIFENHRIWDLHLPQILFDLRYRRNKATGMTPNQQGQDALKERNDMEDPIHGAQQRHEKRGATRSSTNSAICKELGRNLPSSNVNFSTQRNDRNHTTEFYGPPKNQSAEMKPGVVKCDVSRLKCATSANTKAHNSHVASRRGSGLSAIPTAHHLVATSHHASAPFIALLPARGSHSWGQDSPSDPTGPNKRAASRPCISRCLSTLLATPPSGNKRVSTTAVSPPLTATLHRALLSSTYPPSTPWVTPNALGRRRRKTIPEYLSNRKQLLRNIPGPASLTQRVGKSPSSQENTWGHPLTDRAVLAILREHRGVSKHFLLHFNNRGDDNDAPDEDWNP</sequence>
<feature type="region of interest" description="Disordered" evidence="1">
    <location>
        <begin position="298"/>
        <end position="318"/>
    </location>
</feature>
<feature type="region of interest" description="Disordered" evidence="1">
    <location>
        <begin position="197"/>
        <end position="218"/>
    </location>
</feature>
<dbReference type="GO" id="GO:0003676">
    <property type="term" value="F:nucleic acid binding"/>
    <property type="evidence" value="ECO:0007669"/>
    <property type="project" value="InterPro"/>
</dbReference>
<evidence type="ECO:0000313" key="2">
    <source>
        <dbReference type="EMBL" id="CAD7414919.1"/>
    </source>
</evidence>
<proteinExistence type="predicted"/>
<feature type="compositionally biased region" description="Polar residues" evidence="1">
    <location>
        <begin position="200"/>
        <end position="210"/>
    </location>
</feature>
<dbReference type="SUPFAM" id="SSF53098">
    <property type="entry name" value="Ribonuclease H-like"/>
    <property type="match status" value="1"/>
</dbReference>
<name>A0A7R9DHM5_TIMPO</name>
<evidence type="ECO:0000256" key="1">
    <source>
        <dbReference type="SAM" id="MobiDB-lite"/>
    </source>
</evidence>
<gene>
    <name evidence="2" type="ORF">TPSB3V08_LOCUS9978</name>
</gene>
<reference evidence="2" key="1">
    <citation type="submission" date="2020-11" db="EMBL/GenBank/DDBJ databases">
        <authorList>
            <person name="Tran Van P."/>
        </authorList>
    </citation>
    <scope>NUCLEOTIDE SEQUENCE</scope>
</reference>
<feature type="compositionally biased region" description="Polar residues" evidence="1">
    <location>
        <begin position="301"/>
        <end position="316"/>
    </location>
</feature>
<dbReference type="AlphaFoldDB" id="A0A7R9DHM5"/>
<dbReference type="InterPro" id="IPR036397">
    <property type="entry name" value="RNaseH_sf"/>
</dbReference>
<accession>A0A7R9DHM5</accession>
<dbReference type="Gene3D" id="3.30.420.10">
    <property type="entry name" value="Ribonuclease H-like superfamily/Ribonuclease H"/>
    <property type="match status" value="1"/>
</dbReference>
<feature type="region of interest" description="Disordered" evidence="1">
    <location>
        <begin position="105"/>
        <end position="135"/>
    </location>
</feature>
<organism evidence="2">
    <name type="scientific">Timema poppense</name>
    <name type="common">Walking stick</name>
    <dbReference type="NCBI Taxonomy" id="170557"/>
    <lineage>
        <taxon>Eukaryota</taxon>
        <taxon>Metazoa</taxon>
        <taxon>Ecdysozoa</taxon>
        <taxon>Arthropoda</taxon>
        <taxon>Hexapoda</taxon>
        <taxon>Insecta</taxon>
        <taxon>Pterygota</taxon>
        <taxon>Neoptera</taxon>
        <taxon>Polyneoptera</taxon>
        <taxon>Phasmatodea</taxon>
        <taxon>Timematodea</taxon>
        <taxon>Timematoidea</taxon>
        <taxon>Timematidae</taxon>
        <taxon>Timema</taxon>
    </lineage>
</organism>
<protein>
    <recommendedName>
        <fullName evidence="3">Integrase catalytic domain-containing protein</fullName>
    </recommendedName>
</protein>
<evidence type="ECO:0008006" key="3">
    <source>
        <dbReference type="Google" id="ProtNLM"/>
    </source>
</evidence>